<proteinExistence type="predicted"/>
<evidence type="ECO:0000256" key="1">
    <source>
        <dbReference type="SAM" id="MobiDB-lite"/>
    </source>
</evidence>
<dbReference type="Proteomes" id="UP000031516">
    <property type="component" value="Unassembled WGS sequence"/>
</dbReference>
<protein>
    <submittedName>
        <fullName evidence="2">WGS project CCBQ000000000 data, contig 00014</fullName>
    </submittedName>
</protein>
<dbReference type="AlphaFoldDB" id="A0A0A8L918"/>
<comment type="caution">
    <text evidence="2">The sequence shown here is derived from an EMBL/GenBank/DDBJ whole genome shotgun (WGS) entry which is preliminary data.</text>
</comment>
<gene>
    <name evidence="2" type="ORF">KLDO_g2923</name>
</gene>
<organism evidence="2 3">
    <name type="scientific">Kluyveromyces dobzhanskii CBS 2104</name>
    <dbReference type="NCBI Taxonomy" id="1427455"/>
    <lineage>
        <taxon>Eukaryota</taxon>
        <taxon>Fungi</taxon>
        <taxon>Dikarya</taxon>
        <taxon>Ascomycota</taxon>
        <taxon>Saccharomycotina</taxon>
        <taxon>Saccharomycetes</taxon>
        <taxon>Saccharomycetales</taxon>
        <taxon>Saccharomycetaceae</taxon>
        <taxon>Kluyveromyces</taxon>
    </lineage>
</organism>
<feature type="compositionally biased region" description="Polar residues" evidence="1">
    <location>
        <begin position="174"/>
        <end position="184"/>
    </location>
</feature>
<keyword evidence="3" id="KW-1185">Reference proteome</keyword>
<dbReference type="EMBL" id="CCBQ010000039">
    <property type="protein sequence ID" value="CDO94665.1"/>
    <property type="molecule type" value="Genomic_DNA"/>
</dbReference>
<dbReference type="GO" id="GO:0003712">
    <property type="term" value="F:transcription coregulator activity"/>
    <property type="evidence" value="ECO:0007669"/>
    <property type="project" value="InterPro"/>
</dbReference>
<sequence>MAAKPTDAILKDNLTFDALRELIIEKESTADDVTDTVVEARKALLPIRVLMNEFVAMIANLESMGNKTSQEKFLAVRMKLIELQNNIQKFSKDFQQLQSLIGTMDQFNNEVNAGEKRFFVEETLGYTHTVSSGNVTGGGKAGNALEGNGVAPSAANAVAAASKVVKKSAIKSNPGVSAQSNAGRRNSAKKTVISNTGTAGSVTGNPTAVTASTPSLKQIPNTQPMQLMPGVSPMAMASPLNNISPHRKINPHMSQSRENSLHQGATPSVSMITPQNILNMSAFDLNQSQTPQSLDNVNSMDLTNLDLDSLNMEFLN</sequence>
<reference evidence="2 3" key="1">
    <citation type="submission" date="2014-03" db="EMBL/GenBank/DDBJ databases">
        <title>The genome of Kluyveromyces dobzhanskii.</title>
        <authorList>
            <person name="Nystedt B."/>
            <person name="Astrom S."/>
        </authorList>
    </citation>
    <scope>NUCLEOTIDE SEQUENCE [LARGE SCALE GENOMIC DNA]</scope>
    <source>
        <strain evidence="2 3">CBS 2104</strain>
    </source>
</reference>
<dbReference type="Pfam" id="PF11593">
    <property type="entry name" value="Med3"/>
    <property type="match status" value="1"/>
</dbReference>
<feature type="region of interest" description="Disordered" evidence="1">
    <location>
        <begin position="171"/>
        <end position="221"/>
    </location>
</feature>
<name>A0A0A8L918_9SACH</name>
<evidence type="ECO:0000313" key="2">
    <source>
        <dbReference type="EMBL" id="CDO94665.1"/>
    </source>
</evidence>
<accession>A0A0A8L918</accession>
<dbReference type="GO" id="GO:0006357">
    <property type="term" value="P:regulation of transcription by RNA polymerase II"/>
    <property type="evidence" value="ECO:0007669"/>
    <property type="project" value="InterPro"/>
</dbReference>
<dbReference type="InterPro" id="IPR020998">
    <property type="entry name" value="Med3"/>
</dbReference>
<dbReference type="OrthoDB" id="4070475at2759"/>
<dbReference type="GO" id="GO:0016592">
    <property type="term" value="C:mediator complex"/>
    <property type="evidence" value="ECO:0007669"/>
    <property type="project" value="InterPro"/>
</dbReference>
<evidence type="ECO:0000313" key="3">
    <source>
        <dbReference type="Proteomes" id="UP000031516"/>
    </source>
</evidence>
<feature type="compositionally biased region" description="Polar residues" evidence="1">
    <location>
        <begin position="192"/>
        <end position="221"/>
    </location>
</feature>